<gene>
    <name evidence="2" type="ORF">I6N95_07045</name>
</gene>
<name>A0A940P6Q2_9ENTE</name>
<proteinExistence type="predicted"/>
<feature type="transmembrane region" description="Helical" evidence="1">
    <location>
        <begin position="20"/>
        <end position="39"/>
    </location>
</feature>
<dbReference type="EMBL" id="JAEEGA010000003">
    <property type="protein sequence ID" value="MBP1040756.1"/>
    <property type="molecule type" value="Genomic_DNA"/>
</dbReference>
<accession>A0A940P6Q2</accession>
<keyword evidence="3" id="KW-1185">Reference proteome</keyword>
<keyword evidence="1" id="KW-0812">Transmembrane</keyword>
<sequence length="75" mass="8084">MSIYGEVMTFLSRVAPFSMIVNIILGVILLLVGSLLLSFKQKTKGRKIGGVTCVTLAILAFLGSASTWFVSTFII</sequence>
<keyword evidence="1" id="KW-0472">Membrane</keyword>
<dbReference type="Proteomes" id="UP000674938">
    <property type="component" value="Unassembled WGS sequence"/>
</dbReference>
<evidence type="ECO:0000256" key="1">
    <source>
        <dbReference type="SAM" id="Phobius"/>
    </source>
</evidence>
<evidence type="ECO:0000313" key="3">
    <source>
        <dbReference type="Proteomes" id="UP000674938"/>
    </source>
</evidence>
<protein>
    <submittedName>
        <fullName evidence="2">Uncharacterized protein</fullName>
    </submittedName>
</protein>
<evidence type="ECO:0000313" key="2">
    <source>
        <dbReference type="EMBL" id="MBP1040756.1"/>
    </source>
</evidence>
<dbReference type="AlphaFoldDB" id="A0A940P6Q2"/>
<feature type="transmembrane region" description="Helical" evidence="1">
    <location>
        <begin position="51"/>
        <end position="74"/>
    </location>
</feature>
<organism evidence="2 3">
    <name type="scientific">Vagococcus allomyrinae</name>
    <dbReference type="NCBI Taxonomy" id="2794353"/>
    <lineage>
        <taxon>Bacteria</taxon>
        <taxon>Bacillati</taxon>
        <taxon>Bacillota</taxon>
        <taxon>Bacilli</taxon>
        <taxon>Lactobacillales</taxon>
        <taxon>Enterococcaceae</taxon>
        <taxon>Vagococcus</taxon>
    </lineage>
</organism>
<dbReference type="RefSeq" id="WP_209526081.1">
    <property type="nucleotide sequence ID" value="NZ_JAEEGA010000003.1"/>
</dbReference>
<comment type="caution">
    <text evidence="2">The sequence shown here is derived from an EMBL/GenBank/DDBJ whole genome shotgun (WGS) entry which is preliminary data.</text>
</comment>
<reference evidence="2" key="1">
    <citation type="submission" date="2020-12" db="EMBL/GenBank/DDBJ databases">
        <title>Vagococcus allomyrinae sp. nov. and Enterococcus lavae sp. nov., isolated from the larvae of Allomyrina dichotoma.</title>
        <authorList>
            <person name="Lee S.D."/>
        </authorList>
    </citation>
    <scope>NUCLEOTIDE SEQUENCE</scope>
    <source>
        <strain evidence="2">BWB3-3</strain>
    </source>
</reference>
<keyword evidence="1" id="KW-1133">Transmembrane helix</keyword>